<evidence type="ECO:0000256" key="5">
    <source>
        <dbReference type="HAMAP-Rule" id="MF_01080"/>
    </source>
</evidence>
<feature type="region of interest" description="Disordered" evidence="6">
    <location>
        <begin position="240"/>
        <end position="260"/>
    </location>
</feature>
<name>A0A538SX29_UNCEI</name>
<comment type="caution">
    <text evidence="9">The sequence shown here is derived from an EMBL/GenBank/DDBJ whole genome shotgun (WGS) entry which is preliminary data.</text>
</comment>
<comment type="function">
    <text evidence="5">Responsible for synthesis of pseudouridine from uracil-55 in the psi GC loop of transfer RNAs.</text>
</comment>
<accession>A0A538SX29</accession>
<dbReference type="PANTHER" id="PTHR13767">
    <property type="entry name" value="TRNA-PSEUDOURIDINE SYNTHASE"/>
    <property type="match status" value="1"/>
</dbReference>
<dbReference type="InterPro" id="IPR014780">
    <property type="entry name" value="tRNA_psdUridine_synth_TruB"/>
</dbReference>
<dbReference type="InterPro" id="IPR002501">
    <property type="entry name" value="PsdUridine_synth_N"/>
</dbReference>
<evidence type="ECO:0000256" key="6">
    <source>
        <dbReference type="SAM" id="MobiDB-lite"/>
    </source>
</evidence>
<feature type="domain" description="Pseudouridine synthase II N-terminal" evidence="7">
    <location>
        <begin position="24"/>
        <end position="171"/>
    </location>
</feature>
<gene>
    <name evidence="5 9" type="primary">truB</name>
    <name evidence="9" type="ORF">E6K74_01610</name>
</gene>
<dbReference type="GO" id="GO:0003723">
    <property type="term" value="F:RNA binding"/>
    <property type="evidence" value="ECO:0007669"/>
    <property type="project" value="InterPro"/>
</dbReference>
<dbReference type="AlphaFoldDB" id="A0A538SX29"/>
<proteinExistence type="inferred from homology"/>
<evidence type="ECO:0000256" key="4">
    <source>
        <dbReference type="ARBA" id="ARBA00023235"/>
    </source>
</evidence>
<feature type="active site" description="Nucleophile" evidence="5">
    <location>
        <position position="39"/>
    </location>
</feature>
<dbReference type="SUPFAM" id="SSF55120">
    <property type="entry name" value="Pseudouridine synthase"/>
    <property type="match status" value="1"/>
</dbReference>
<dbReference type="EC" id="5.4.99.25" evidence="5"/>
<evidence type="ECO:0000256" key="2">
    <source>
        <dbReference type="ARBA" id="ARBA00005642"/>
    </source>
</evidence>
<dbReference type="GO" id="GO:0031119">
    <property type="term" value="P:tRNA pseudouridine synthesis"/>
    <property type="evidence" value="ECO:0007669"/>
    <property type="project" value="UniProtKB-UniRule"/>
</dbReference>
<dbReference type="EMBL" id="VBOU01000010">
    <property type="protein sequence ID" value="TMQ55946.1"/>
    <property type="molecule type" value="Genomic_DNA"/>
</dbReference>
<evidence type="ECO:0000256" key="3">
    <source>
        <dbReference type="ARBA" id="ARBA00022694"/>
    </source>
</evidence>
<dbReference type="Gene3D" id="3.30.2350.10">
    <property type="entry name" value="Pseudouridine synthase"/>
    <property type="match status" value="1"/>
</dbReference>
<dbReference type="PANTHER" id="PTHR13767:SF2">
    <property type="entry name" value="PSEUDOURIDYLATE SYNTHASE TRUB1"/>
    <property type="match status" value="1"/>
</dbReference>
<evidence type="ECO:0000313" key="9">
    <source>
        <dbReference type="EMBL" id="TMQ55946.1"/>
    </source>
</evidence>
<protein>
    <recommendedName>
        <fullName evidence="5">tRNA pseudouridine synthase B</fullName>
        <ecNumber evidence="5">5.4.99.25</ecNumber>
    </recommendedName>
    <alternativeName>
        <fullName evidence="5">tRNA pseudouridine(55) synthase</fullName>
        <shortName evidence="5">Psi55 synthase</shortName>
    </alternativeName>
    <alternativeName>
        <fullName evidence="5">tRNA pseudouridylate synthase</fullName>
    </alternativeName>
    <alternativeName>
        <fullName evidence="5">tRNA-uridine isomerase</fullName>
    </alternativeName>
</protein>
<evidence type="ECO:0000259" key="7">
    <source>
        <dbReference type="Pfam" id="PF01509"/>
    </source>
</evidence>
<dbReference type="InterPro" id="IPR020103">
    <property type="entry name" value="PsdUridine_synth_cat_dom_sf"/>
</dbReference>
<feature type="domain" description="tRNA pseudouridylate synthase B C-terminal" evidence="8">
    <location>
        <begin position="172"/>
        <end position="203"/>
    </location>
</feature>
<dbReference type="Pfam" id="PF16198">
    <property type="entry name" value="TruB_C_2"/>
    <property type="match status" value="1"/>
</dbReference>
<comment type="similarity">
    <text evidence="2 5">Belongs to the pseudouridine synthase TruB family. Type 1 subfamily.</text>
</comment>
<organism evidence="9 10">
    <name type="scientific">Eiseniibacteriota bacterium</name>
    <dbReference type="NCBI Taxonomy" id="2212470"/>
    <lineage>
        <taxon>Bacteria</taxon>
        <taxon>Candidatus Eiseniibacteriota</taxon>
    </lineage>
</organism>
<dbReference type="NCBIfam" id="TIGR00431">
    <property type="entry name" value="TruB"/>
    <property type="match status" value="1"/>
</dbReference>
<evidence type="ECO:0000256" key="1">
    <source>
        <dbReference type="ARBA" id="ARBA00000385"/>
    </source>
</evidence>
<dbReference type="InterPro" id="IPR032819">
    <property type="entry name" value="TruB_C"/>
</dbReference>
<keyword evidence="3 5" id="KW-0819">tRNA processing</keyword>
<comment type="catalytic activity">
    <reaction evidence="1 5">
        <text>uridine(55) in tRNA = pseudouridine(55) in tRNA</text>
        <dbReference type="Rhea" id="RHEA:42532"/>
        <dbReference type="Rhea" id="RHEA-COMP:10101"/>
        <dbReference type="Rhea" id="RHEA-COMP:10102"/>
        <dbReference type="ChEBI" id="CHEBI:65314"/>
        <dbReference type="ChEBI" id="CHEBI:65315"/>
        <dbReference type="EC" id="5.4.99.25"/>
    </reaction>
</comment>
<dbReference type="Proteomes" id="UP000319829">
    <property type="component" value="Unassembled WGS sequence"/>
</dbReference>
<dbReference type="HAMAP" id="MF_01080">
    <property type="entry name" value="TruB_bact"/>
    <property type="match status" value="1"/>
</dbReference>
<keyword evidence="4 5" id="KW-0413">Isomerase</keyword>
<dbReference type="GO" id="GO:1990481">
    <property type="term" value="P:mRNA pseudouridine synthesis"/>
    <property type="evidence" value="ECO:0007669"/>
    <property type="project" value="TreeGrafter"/>
</dbReference>
<dbReference type="GO" id="GO:0160148">
    <property type="term" value="F:tRNA pseudouridine(55) synthase activity"/>
    <property type="evidence" value="ECO:0007669"/>
    <property type="project" value="UniProtKB-EC"/>
</dbReference>
<sequence length="314" mass="33887">MADLLHLVDKPEGWTSHDVVARMRRILRERRVGHAGTLDPFATGLLIVAEGRATALLGCLSLLPKRYLAKAHLGIATDTQDRTGVPIRVSERVPGQDGILAAVERLRGQTRQRPPLFSAVRVRGERLYKAARRGESPDRGERSIRIYELDVLGGTPPELELDMTVSRGTYVRTLAHDLGEALGCGAHLVSLRRIASGPLHVDEALSPEPCSGNGADEFRDRALTPANAVRHLPRARLTSEEAARLRQGRAPSLGPQRIEPAPLAYPLPPGEPGWPLALLAPEGDLLGLGGSPCPGVGSETPPSHPPIRLLRVFP</sequence>
<evidence type="ECO:0000259" key="8">
    <source>
        <dbReference type="Pfam" id="PF16198"/>
    </source>
</evidence>
<reference evidence="9 10" key="1">
    <citation type="journal article" date="2019" name="Nat. Microbiol.">
        <title>Mediterranean grassland soil C-N compound turnover is dependent on rainfall and depth, and is mediated by genomically divergent microorganisms.</title>
        <authorList>
            <person name="Diamond S."/>
            <person name="Andeer P.F."/>
            <person name="Li Z."/>
            <person name="Crits-Christoph A."/>
            <person name="Burstein D."/>
            <person name="Anantharaman K."/>
            <person name="Lane K.R."/>
            <person name="Thomas B.C."/>
            <person name="Pan C."/>
            <person name="Northen T.R."/>
            <person name="Banfield J.F."/>
        </authorList>
    </citation>
    <scope>NUCLEOTIDE SEQUENCE [LARGE SCALE GENOMIC DNA]</scope>
    <source>
        <strain evidence="9">WS_4</strain>
    </source>
</reference>
<dbReference type="Pfam" id="PF01509">
    <property type="entry name" value="TruB_N"/>
    <property type="match status" value="1"/>
</dbReference>
<evidence type="ECO:0000313" key="10">
    <source>
        <dbReference type="Proteomes" id="UP000319829"/>
    </source>
</evidence>